<dbReference type="Pfam" id="PF13673">
    <property type="entry name" value="Acetyltransf_10"/>
    <property type="match status" value="1"/>
</dbReference>
<sequence>MLGCSGTHLPHQKEGIALLTTEIKPTGELLPAELLEILAARVRVFVVEQACAYQEVDDKDRQAVHVMLRENGQLVAYARIVESADPNAISFGRVLVVKAARGRGLARQLLQATLAEISRRASGKPIKIQAQNYLRGFYAEFGFAATSDVYLEDGIPHVDMLKQ</sequence>
<dbReference type="SUPFAM" id="SSF55729">
    <property type="entry name" value="Acyl-CoA N-acyltransferases (Nat)"/>
    <property type="match status" value="1"/>
</dbReference>
<dbReference type="CDD" id="cd04301">
    <property type="entry name" value="NAT_SF"/>
    <property type="match status" value="1"/>
</dbReference>
<keyword evidence="3" id="KW-1185">Reference proteome</keyword>
<dbReference type="RefSeq" id="WP_125757277.1">
    <property type="nucleotide sequence ID" value="NZ_JBHTOK010000064.1"/>
</dbReference>
<dbReference type="PROSITE" id="PS51186">
    <property type="entry name" value="GNAT"/>
    <property type="match status" value="1"/>
</dbReference>
<evidence type="ECO:0000313" key="3">
    <source>
        <dbReference type="Proteomes" id="UP001597212"/>
    </source>
</evidence>
<protein>
    <submittedName>
        <fullName evidence="2">GNAT family N-acetyltransferase</fullName>
    </submittedName>
</protein>
<feature type="domain" description="N-acetyltransferase" evidence="1">
    <location>
        <begin position="21"/>
        <end position="163"/>
    </location>
</feature>
<organism evidence="2 3">
    <name type="scientific">Lacticaseibacillus hegangensis</name>
    <dbReference type="NCBI Taxonomy" id="2486010"/>
    <lineage>
        <taxon>Bacteria</taxon>
        <taxon>Bacillati</taxon>
        <taxon>Bacillota</taxon>
        <taxon>Bacilli</taxon>
        <taxon>Lactobacillales</taxon>
        <taxon>Lactobacillaceae</taxon>
        <taxon>Lacticaseibacillus</taxon>
    </lineage>
</organism>
<reference evidence="3" key="1">
    <citation type="journal article" date="2019" name="Int. J. Syst. Evol. Microbiol.">
        <title>The Global Catalogue of Microorganisms (GCM) 10K type strain sequencing project: providing services to taxonomists for standard genome sequencing and annotation.</title>
        <authorList>
            <consortium name="The Broad Institute Genomics Platform"/>
            <consortium name="The Broad Institute Genome Sequencing Center for Infectious Disease"/>
            <person name="Wu L."/>
            <person name="Ma J."/>
        </authorList>
    </citation>
    <scope>NUCLEOTIDE SEQUENCE [LARGE SCALE GENOMIC DNA]</scope>
    <source>
        <strain evidence="3">CCM 8912</strain>
    </source>
</reference>
<comment type="caution">
    <text evidence="2">The sequence shown here is derived from an EMBL/GenBank/DDBJ whole genome shotgun (WGS) entry which is preliminary data.</text>
</comment>
<dbReference type="Proteomes" id="UP001597212">
    <property type="component" value="Unassembled WGS sequence"/>
</dbReference>
<name>A0ABW4CXN7_9LACO</name>
<proteinExistence type="predicted"/>
<evidence type="ECO:0000259" key="1">
    <source>
        <dbReference type="PROSITE" id="PS51186"/>
    </source>
</evidence>
<gene>
    <name evidence="2" type="ORF">ACFQ5K_07625</name>
</gene>
<accession>A0ABW4CXN7</accession>
<dbReference type="Gene3D" id="3.40.630.30">
    <property type="match status" value="1"/>
</dbReference>
<evidence type="ECO:0000313" key="2">
    <source>
        <dbReference type="EMBL" id="MFD1441240.1"/>
    </source>
</evidence>
<dbReference type="InterPro" id="IPR016181">
    <property type="entry name" value="Acyl_CoA_acyltransferase"/>
</dbReference>
<dbReference type="InterPro" id="IPR000182">
    <property type="entry name" value="GNAT_dom"/>
</dbReference>
<dbReference type="EMBL" id="JBHTOK010000064">
    <property type="protein sequence ID" value="MFD1441240.1"/>
    <property type="molecule type" value="Genomic_DNA"/>
</dbReference>